<proteinExistence type="inferred from homology"/>
<keyword evidence="3 7" id="KW-0560">Oxidoreductase</keyword>
<dbReference type="SUPFAM" id="SSF51735">
    <property type="entry name" value="NAD(P)-binding Rossmann-fold domains"/>
    <property type="match status" value="1"/>
</dbReference>
<dbReference type="FunFam" id="3.40.50.720:FF:000049">
    <property type="entry name" value="Alanine dehydrogenase"/>
    <property type="match status" value="1"/>
</dbReference>
<feature type="domain" description="Alanine dehydrogenase/pyridine nucleotide transhydrogenase N-terminal" evidence="6">
    <location>
        <begin position="4"/>
        <end position="137"/>
    </location>
</feature>
<evidence type="ECO:0000256" key="2">
    <source>
        <dbReference type="ARBA" id="ARBA00012897"/>
    </source>
</evidence>
<evidence type="ECO:0000259" key="6">
    <source>
        <dbReference type="SMART" id="SM01003"/>
    </source>
</evidence>
<gene>
    <name evidence="7" type="ORF">MNBD_NITROSPINAE04-1816</name>
</gene>
<organism evidence="7">
    <name type="scientific">hydrothermal vent metagenome</name>
    <dbReference type="NCBI Taxonomy" id="652676"/>
    <lineage>
        <taxon>unclassified sequences</taxon>
        <taxon>metagenomes</taxon>
        <taxon>ecological metagenomes</taxon>
    </lineage>
</organism>
<evidence type="ECO:0000259" key="5">
    <source>
        <dbReference type="SMART" id="SM01002"/>
    </source>
</evidence>
<dbReference type="EC" id="1.4.1.1" evidence="2"/>
<dbReference type="InterPro" id="IPR008141">
    <property type="entry name" value="Ala_DH"/>
</dbReference>
<dbReference type="InterPro" id="IPR036291">
    <property type="entry name" value="NAD(P)-bd_dom_sf"/>
</dbReference>
<dbReference type="NCBIfam" id="TIGR00518">
    <property type="entry name" value="alaDH"/>
    <property type="match status" value="1"/>
</dbReference>
<name>A0A3B1C3I2_9ZZZZ</name>
<accession>A0A3B1C3I2</accession>
<dbReference type="GO" id="GO:0000286">
    <property type="term" value="F:alanine dehydrogenase activity"/>
    <property type="evidence" value="ECO:0007669"/>
    <property type="project" value="UniProtKB-EC"/>
</dbReference>
<dbReference type="GO" id="GO:0042853">
    <property type="term" value="P:L-alanine catabolic process"/>
    <property type="evidence" value="ECO:0007669"/>
    <property type="project" value="InterPro"/>
</dbReference>
<dbReference type="GO" id="GO:0005886">
    <property type="term" value="C:plasma membrane"/>
    <property type="evidence" value="ECO:0007669"/>
    <property type="project" value="TreeGrafter"/>
</dbReference>
<feature type="domain" description="Alanine dehydrogenase/pyridine nucleotide transhydrogenase NAD(H)-binding" evidence="5">
    <location>
        <begin position="149"/>
        <end position="297"/>
    </location>
</feature>
<evidence type="ECO:0000256" key="4">
    <source>
        <dbReference type="ARBA" id="ARBA00023027"/>
    </source>
</evidence>
<comment type="similarity">
    <text evidence="1">Belongs to the AlaDH/PNT family.</text>
</comment>
<dbReference type="PANTHER" id="PTHR42795:SF1">
    <property type="entry name" value="ALANINE DEHYDROGENASE"/>
    <property type="match status" value="1"/>
</dbReference>
<dbReference type="AlphaFoldDB" id="A0A3B1C3I2"/>
<dbReference type="SMART" id="SM01003">
    <property type="entry name" value="AlaDh_PNT_N"/>
    <property type="match status" value="1"/>
</dbReference>
<dbReference type="EMBL" id="UOGA01000277">
    <property type="protein sequence ID" value="VAX24729.1"/>
    <property type="molecule type" value="Genomic_DNA"/>
</dbReference>
<dbReference type="SUPFAM" id="SSF52283">
    <property type="entry name" value="Formate/glycerate dehydrogenase catalytic domain-like"/>
    <property type="match status" value="1"/>
</dbReference>
<dbReference type="CDD" id="cd05305">
    <property type="entry name" value="L-AlaDH"/>
    <property type="match status" value="1"/>
</dbReference>
<dbReference type="SMART" id="SM01002">
    <property type="entry name" value="AlaDh_PNT_C"/>
    <property type="match status" value="1"/>
</dbReference>
<evidence type="ECO:0000256" key="1">
    <source>
        <dbReference type="ARBA" id="ARBA00005689"/>
    </source>
</evidence>
<keyword evidence="4" id="KW-0520">NAD</keyword>
<dbReference type="PANTHER" id="PTHR42795">
    <property type="entry name" value="ALANINE DEHYDROGENASE"/>
    <property type="match status" value="1"/>
</dbReference>
<protein>
    <recommendedName>
        <fullName evidence="2">alanine dehydrogenase</fullName>
        <ecNumber evidence="2">1.4.1.1</ecNumber>
    </recommendedName>
</protein>
<dbReference type="InterPro" id="IPR007886">
    <property type="entry name" value="AlaDH/PNT_N"/>
</dbReference>
<evidence type="ECO:0000256" key="3">
    <source>
        <dbReference type="ARBA" id="ARBA00023002"/>
    </source>
</evidence>
<dbReference type="PIRSF" id="PIRSF000183">
    <property type="entry name" value="Alanine_dh"/>
    <property type="match status" value="1"/>
</dbReference>
<dbReference type="Pfam" id="PF05222">
    <property type="entry name" value="AlaDh_PNT_N"/>
    <property type="match status" value="1"/>
</dbReference>
<sequence>MIIGVPKEIKADEYRVAITPAGVRQLTLAGHSALIERGAGIGSGILDAEFESEGAKMTGSAEEAWSAEIVVKVKEPVEPEYEYLRDGLVLYTFLHLAAAPDLAAMLMESGTVAIGYETVQDKINGALPLLIPMSEVAGRMAVQAGAKYLEKEHGGRGVLLGGVPGVEPGKVVILGGGVVGFNAAKIAVGFGARTLALDTSLPKLRVIDDIFDGRVETLYSNSHNILQAIREADLVIGAVLLPGAKTPWLVTKGLLSEMKPGSVIVDVSVDQGGCVETSRPTSHSDPVFVVDSITHYCVANMPGAVPRTSTMALSNATFPGLLELAEKGVERTMKENYSMRMGLNVAEGNVTHQKVAEALNMPYKFPEEWK</sequence>
<dbReference type="Pfam" id="PF01262">
    <property type="entry name" value="AlaDh_PNT_C"/>
    <property type="match status" value="1"/>
</dbReference>
<evidence type="ECO:0000313" key="7">
    <source>
        <dbReference type="EMBL" id="VAX24729.1"/>
    </source>
</evidence>
<reference evidence="7" key="1">
    <citation type="submission" date="2018-06" db="EMBL/GenBank/DDBJ databases">
        <authorList>
            <person name="Zhirakovskaya E."/>
        </authorList>
    </citation>
    <scope>NUCLEOTIDE SEQUENCE</scope>
</reference>
<dbReference type="InterPro" id="IPR007698">
    <property type="entry name" value="AlaDH/PNT_NAD(H)-bd"/>
</dbReference>
<dbReference type="Gene3D" id="3.40.50.720">
    <property type="entry name" value="NAD(P)-binding Rossmann-like Domain"/>
    <property type="match status" value="2"/>
</dbReference>